<dbReference type="AlphaFoldDB" id="A0A5J5MUI1"/>
<sequence length="82" mass="9214">GAGFIHNWVCICVPAQVVAAVDVNTVANEVYKYNFPHTRLLAKTIESSPTTQFKSINFLALHFLHSPTLTSIHDHWKNHSLD</sequence>
<keyword evidence="3" id="KW-1185">Reference proteome</keyword>
<proteinExistence type="predicted"/>
<dbReference type="Proteomes" id="UP000326062">
    <property type="component" value="Chromosome 2"/>
</dbReference>
<protein>
    <submittedName>
        <fullName evidence="2">Uncharacterized protein</fullName>
    </submittedName>
</protein>
<feature type="chain" id="PRO_5023904919" evidence="1">
    <location>
        <begin position="21"/>
        <end position="82"/>
    </location>
</feature>
<evidence type="ECO:0000313" key="2">
    <source>
        <dbReference type="EMBL" id="KAB0383880.1"/>
    </source>
</evidence>
<feature type="signal peptide" evidence="1">
    <location>
        <begin position="1"/>
        <end position="20"/>
    </location>
</feature>
<keyword evidence="1" id="KW-0732">Signal</keyword>
<evidence type="ECO:0000313" key="3">
    <source>
        <dbReference type="Proteomes" id="UP000326062"/>
    </source>
</evidence>
<evidence type="ECO:0000256" key="1">
    <source>
        <dbReference type="SAM" id="SignalP"/>
    </source>
</evidence>
<organism evidence="2 3">
    <name type="scientific">Muntiacus reevesi</name>
    <name type="common">Reeves' muntjac</name>
    <name type="synonym">Cervus reevesi</name>
    <dbReference type="NCBI Taxonomy" id="9886"/>
    <lineage>
        <taxon>Eukaryota</taxon>
        <taxon>Metazoa</taxon>
        <taxon>Chordata</taxon>
        <taxon>Craniata</taxon>
        <taxon>Vertebrata</taxon>
        <taxon>Euteleostomi</taxon>
        <taxon>Mammalia</taxon>
        <taxon>Eutheria</taxon>
        <taxon>Laurasiatheria</taxon>
        <taxon>Artiodactyla</taxon>
        <taxon>Ruminantia</taxon>
        <taxon>Pecora</taxon>
        <taxon>Cervidae</taxon>
        <taxon>Muntiacinae</taxon>
        <taxon>Muntiacus</taxon>
    </lineage>
</organism>
<name>A0A5J5MUI1_MUNRE</name>
<comment type="caution">
    <text evidence="2">The sequence shown here is derived from an EMBL/GenBank/DDBJ whole genome shotgun (WGS) entry which is preliminary data.</text>
</comment>
<dbReference type="EMBL" id="VCEB01000002">
    <property type="protein sequence ID" value="KAB0383880.1"/>
    <property type="molecule type" value="Genomic_DNA"/>
</dbReference>
<gene>
    <name evidence="2" type="ORF">FD755_005797</name>
</gene>
<accession>A0A5J5MUI1</accession>
<feature type="non-terminal residue" evidence="2">
    <location>
        <position position="1"/>
    </location>
</feature>
<reference evidence="2 3" key="1">
    <citation type="submission" date="2019-06" db="EMBL/GenBank/DDBJ databases">
        <title>Discovery of a novel chromosome fission-fusion reversal in muntjac.</title>
        <authorList>
            <person name="Mudd A.B."/>
            <person name="Bredeson J.V."/>
            <person name="Baum R."/>
            <person name="Hockemeyer D."/>
            <person name="Rokhsar D.S."/>
        </authorList>
    </citation>
    <scope>NUCLEOTIDE SEQUENCE [LARGE SCALE GENOMIC DNA]</scope>
    <source>
        <strain evidence="2">UCam_UCB_Mr</strain>
        <tissue evidence="2">Fibroblast cell line</tissue>
    </source>
</reference>